<evidence type="ECO:0000259" key="7">
    <source>
        <dbReference type="PROSITE" id="PS51078"/>
    </source>
</evidence>
<dbReference type="PANTHER" id="PTHR10907">
    <property type="entry name" value="REGUCALCIN"/>
    <property type="match status" value="1"/>
</dbReference>
<dbReference type="InterPro" id="IPR014757">
    <property type="entry name" value="Tscrpt_reg_IclR_C"/>
</dbReference>
<feature type="binding site" evidence="5">
    <location>
        <position position="298"/>
    </location>
    <ligand>
        <name>a divalent metal cation</name>
        <dbReference type="ChEBI" id="CHEBI:60240"/>
    </ligand>
</feature>
<dbReference type="InterPro" id="IPR005511">
    <property type="entry name" value="SMP-30"/>
</dbReference>
<dbReference type="InterPro" id="IPR036388">
    <property type="entry name" value="WH-like_DNA-bd_sf"/>
</dbReference>
<dbReference type="SMART" id="SM00346">
    <property type="entry name" value="HTH_ICLR"/>
    <property type="match status" value="1"/>
</dbReference>
<keyword evidence="2" id="KW-0805">Transcription regulation</keyword>
<evidence type="ECO:0000256" key="5">
    <source>
        <dbReference type="PIRSR" id="PIRSR605511-2"/>
    </source>
</evidence>
<dbReference type="Pfam" id="PF08450">
    <property type="entry name" value="SGL"/>
    <property type="match status" value="1"/>
</dbReference>
<keyword evidence="3" id="KW-0804">Transcription</keyword>
<dbReference type="InterPro" id="IPR005471">
    <property type="entry name" value="Tscrpt_reg_IclR_N"/>
</dbReference>
<feature type="domain" description="HTH iclR-type" evidence="6">
    <location>
        <begin position="29"/>
        <end position="91"/>
    </location>
</feature>
<keyword evidence="5" id="KW-0862">Zinc</keyword>
<feature type="binding site" evidence="5">
    <location>
        <position position="429"/>
    </location>
    <ligand>
        <name>a divalent metal cation</name>
        <dbReference type="ChEBI" id="CHEBI:60240"/>
    </ligand>
</feature>
<dbReference type="EMBL" id="FNYY01000027">
    <property type="protein sequence ID" value="SEK08666.1"/>
    <property type="molecule type" value="Genomic_DNA"/>
</dbReference>
<accession>A0A975WEV3</accession>
<dbReference type="InterPro" id="IPR013658">
    <property type="entry name" value="SGL"/>
</dbReference>
<feature type="binding site" evidence="5">
    <location>
        <position position="381"/>
    </location>
    <ligand>
        <name>substrate</name>
    </ligand>
</feature>
<protein>
    <submittedName>
        <fullName evidence="8">Transcriptional regulator, IclR family</fullName>
    </submittedName>
</protein>
<gene>
    <name evidence="8" type="ORF">SAMN04487940_12728</name>
</gene>
<dbReference type="PRINTS" id="PR01790">
    <property type="entry name" value="SMP30FAMILY"/>
</dbReference>
<dbReference type="PROSITE" id="PS51077">
    <property type="entry name" value="HTH_ICLR"/>
    <property type="match status" value="1"/>
</dbReference>
<evidence type="ECO:0000313" key="8">
    <source>
        <dbReference type="EMBL" id="SEK08666.1"/>
    </source>
</evidence>
<organism evidence="8 9">
    <name type="scientific">Marinovum algicola</name>
    <dbReference type="NCBI Taxonomy" id="42444"/>
    <lineage>
        <taxon>Bacteria</taxon>
        <taxon>Pseudomonadati</taxon>
        <taxon>Pseudomonadota</taxon>
        <taxon>Alphaproteobacteria</taxon>
        <taxon>Rhodobacterales</taxon>
        <taxon>Roseobacteraceae</taxon>
        <taxon>Marinovum</taxon>
    </lineage>
</organism>
<dbReference type="Proteomes" id="UP000182932">
    <property type="component" value="Unassembled WGS sequence"/>
</dbReference>
<dbReference type="SUPFAM" id="SSF63829">
    <property type="entry name" value="Calcium-dependent phosphotriesterase"/>
    <property type="match status" value="1"/>
</dbReference>
<dbReference type="GO" id="GO:0004341">
    <property type="term" value="F:gluconolactonase activity"/>
    <property type="evidence" value="ECO:0007669"/>
    <property type="project" value="TreeGrafter"/>
</dbReference>
<evidence type="ECO:0000256" key="4">
    <source>
        <dbReference type="PIRSR" id="PIRSR605511-1"/>
    </source>
</evidence>
<keyword evidence="5" id="KW-0479">Metal-binding</keyword>
<dbReference type="GO" id="GO:0005509">
    <property type="term" value="F:calcium ion binding"/>
    <property type="evidence" value="ECO:0007669"/>
    <property type="project" value="TreeGrafter"/>
</dbReference>
<evidence type="ECO:0000259" key="6">
    <source>
        <dbReference type="PROSITE" id="PS51077"/>
    </source>
</evidence>
<dbReference type="PROSITE" id="PS51078">
    <property type="entry name" value="ICLR_ED"/>
    <property type="match status" value="1"/>
</dbReference>
<dbReference type="Gene3D" id="2.120.10.30">
    <property type="entry name" value="TolB, C-terminal domain"/>
    <property type="match status" value="1"/>
</dbReference>
<feature type="binding site" evidence="5">
    <location>
        <position position="401"/>
    </location>
    <ligand>
        <name>substrate</name>
    </ligand>
</feature>
<evidence type="ECO:0000256" key="2">
    <source>
        <dbReference type="ARBA" id="ARBA00023015"/>
    </source>
</evidence>
<evidence type="ECO:0000256" key="1">
    <source>
        <dbReference type="ARBA" id="ARBA00008853"/>
    </source>
</evidence>
<sequence>MYSIPTPMRRRQDERLNRFDDIAERFPGAGTLVKGIQIIEILDQIGRPATSAELLAQTGLPKATLYRLIGALTAFGYIRHDPRLKTYALGHRLIELAGKSMASFDLRTAAETEVLRLSKELNETVSLAVLEGERTIYVDVRRPSNPLAIGVEIGRELPALESASGHAILSAQPPHRVNGIIGALPAEEQSALLADFAIARARGYSIANSRTLEGVVVIAVPVNGPPGMGHGAIVVTALASRLSYERRHVIGRDLMEAARRVMGNIGSAPVSITANPRRTAHVEEGLECLAATGAIVGEGPVWDAREGVLHWVDVAAPAFHVYDPRRGENRMSQAPYIVSAVLPAEGGGMLALTQNGLERYDPVTQALETIHNPEAHLPSNRFNDAKTDPQGRVWSGSMSLDASMPSGSLYRFDRPGEARAVDGGFQVSNGLDWSPDGRTFYFTDTALGIVFAYDYEAAGGTLSNRRSFLTFDPAEGKPDGLCTDSEGNLWIAIWDGWRVACYGPDGRLKREIDMPVPRPTSCCFGGDDMKRLFITSASIRLPASVLDEAPLSGALFAIDVDVPGKPATEARA</sequence>
<dbReference type="InterPro" id="IPR036390">
    <property type="entry name" value="WH_DNA-bd_sf"/>
</dbReference>
<dbReference type="InterPro" id="IPR029016">
    <property type="entry name" value="GAF-like_dom_sf"/>
</dbReference>
<dbReference type="SUPFAM" id="SSF46785">
    <property type="entry name" value="Winged helix' DNA-binding domain"/>
    <property type="match status" value="1"/>
</dbReference>
<dbReference type="GO" id="GO:0003677">
    <property type="term" value="F:DNA binding"/>
    <property type="evidence" value="ECO:0007669"/>
    <property type="project" value="InterPro"/>
</dbReference>
<feature type="binding site" evidence="5">
    <location>
        <position position="383"/>
    </location>
    <ligand>
        <name>substrate</name>
    </ligand>
</feature>
<dbReference type="Pfam" id="PF09339">
    <property type="entry name" value="HTH_IclR"/>
    <property type="match status" value="1"/>
</dbReference>
<feature type="active site" description="Proton donor/acceptor" evidence="4">
    <location>
        <position position="479"/>
    </location>
</feature>
<comment type="caution">
    <text evidence="8">The sequence shown here is derived from an EMBL/GenBank/DDBJ whole genome shotgun (WGS) entry which is preliminary data.</text>
</comment>
<proteinExistence type="inferred from homology"/>
<dbReference type="Gene3D" id="1.10.10.10">
    <property type="entry name" value="Winged helix-like DNA-binding domain superfamily/Winged helix DNA-binding domain"/>
    <property type="match status" value="1"/>
</dbReference>
<dbReference type="InterPro" id="IPR011042">
    <property type="entry name" value="6-blade_b-propeller_TolB-like"/>
</dbReference>
<dbReference type="AlphaFoldDB" id="A0A975WEV3"/>
<evidence type="ECO:0000313" key="9">
    <source>
        <dbReference type="Proteomes" id="UP000182932"/>
    </source>
</evidence>
<dbReference type="PANTHER" id="PTHR10907:SF47">
    <property type="entry name" value="REGUCALCIN"/>
    <property type="match status" value="1"/>
</dbReference>
<dbReference type="Pfam" id="PF01614">
    <property type="entry name" value="IclR_C"/>
    <property type="match status" value="1"/>
</dbReference>
<feature type="binding site" evidence="5">
    <location>
        <position position="479"/>
    </location>
    <ligand>
        <name>a divalent metal cation</name>
        <dbReference type="ChEBI" id="CHEBI:60240"/>
    </ligand>
</feature>
<comment type="similarity">
    <text evidence="1">Belongs to the SMP-30/CGR1 family.</text>
</comment>
<dbReference type="SUPFAM" id="SSF55781">
    <property type="entry name" value="GAF domain-like"/>
    <property type="match status" value="1"/>
</dbReference>
<evidence type="ECO:0000256" key="3">
    <source>
        <dbReference type="ARBA" id="ARBA00023163"/>
    </source>
</evidence>
<dbReference type="GO" id="GO:0006355">
    <property type="term" value="P:regulation of DNA-templated transcription"/>
    <property type="evidence" value="ECO:0007669"/>
    <property type="project" value="InterPro"/>
</dbReference>
<name>A0A975WEV3_9RHOB</name>
<reference evidence="8 9" key="1">
    <citation type="submission" date="2016-10" db="EMBL/GenBank/DDBJ databases">
        <authorList>
            <person name="Varghese N."/>
            <person name="Submissions S."/>
        </authorList>
    </citation>
    <scope>NUCLEOTIDE SEQUENCE [LARGE SCALE GENOMIC DNA]</scope>
    <source>
        <strain evidence="8 9">FF3</strain>
    </source>
</reference>
<comment type="cofactor">
    <cofactor evidence="5">
        <name>Zn(2+)</name>
        <dbReference type="ChEBI" id="CHEBI:29105"/>
    </cofactor>
    <text evidence="5">Binds 1 divalent metal cation per subunit.</text>
</comment>
<feature type="domain" description="IclR-ED" evidence="7">
    <location>
        <begin position="92"/>
        <end position="267"/>
    </location>
</feature>
<dbReference type="GO" id="GO:0019853">
    <property type="term" value="P:L-ascorbic acid biosynthetic process"/>
    <property type="evidence" value="ECO:0007669"/>
    <property type="project" value="TreeGrafter"/>
</dbReference>
<keyword evidence="9" id="KW-1185">Reference proteome</keyword>
<dbReference type="Gene3D" id="3.30.450.40">
    <property type="match status" value="1"/>
</dbReference>